<accession>A0A2N4TNT8</accession>
<dbReference type="RefSeq" id="WP_102066627.1">
    <property type="nucleotide sequence ID" value="NZ_PKQE01000004.1"/>
</dbReference>
<dbReference type="InterPro" id="IPR036291">
    <property type="entry name" value="NAD(P)-bd_dom_sf"/>
</dbReference>
<evidence type="ECO:0000313" key="3">
    <source>
        <dbReference type="Proteomes" id="UP000234456"/>
    </source>
</evidence>
<sequence length="338" mass="36148">MKALALTDGYGIDALRPIERDDPTPAPDEIIVRTRAASLNYRDLEIVCGTFFTRFPLPLIPLSDGVGEVVAVGERVTRVHPGDRVAGTFWQRWDAGDFRNADTRRMLGGPIDGWLADAMRLDAGGAVIVPAHLSDAEAATLPCAGVTAWHCLIEAGNLQPGETVLVQGTGGVSMFAVQFARMAGARPIVLSSSDAKLERVRAFGVPESDTINYRSTPEWHEAVLARTEGRGVDHVIEVGGGGTLQRSLKALRIGGQIHLVGYLAGREGGVTPLEIFARKAVIRPASVGPRASFEAMNRALALHGVHPIVDQVLPWQDAPKAFVTLQAGKVFGKIALTF</sequence>
<dbReference type="PANTHER" id="PTHR45033">
    <property type="match status" value="1"/>
</dbReference>
<dbReference type="SUPFAM" id="SSF51735">
    <property type="entry name" value="NAD(P)-binding Rossmann-fold domains"/>
    <property type="match status" value="1"/>
</dbReference>
<dbReference type="Pfam" id="PF08240">
    <property type="entry name" value="ADH_N"/>
    <property type="match status" value="1"/>
</dbReference>
<dbReference type="InterPro" id="IPR013154">
    <property type="entry name" value="ADH-like_N"/>
</dbReference>
<dbReference type="InterPro" id="IPR020843">
    <property type="entry name" value="ER"/>
</dbReference>
<organism evidence="2 3">
    <name type="scientific">Ralstonia pickettii</name>
    <name type="common">Burkholderia pickettii</name>
    <dbReference type="NCBI Taxonomy" id="329"/>
    <lineage>
        <taxon>Bacteria</taxon>
        <taxon>Pseudomonadati</taxon>
        <taxon>Pseudomonadota</taxon>
        <taxon>Betaproteobacteria</taxon>
        <taxon>Burkholderiales</taxon>
        <taxon>Burkholderiaceae</taxon>
        <taxon>Ralstonia</taxon>
    </lineage>
</organism>
<protein>
    <submittedName>
        <fullName evidence="2">NAD(P)-dependent alcohol dehydrogenase</fullName>
    </submittedName>
</protein>
<evidence type="ECO:0000259" key="1">
    <source>
        <dbReference type="SMART" id="SM00829"/>
    </source>
</evidence>
<dbReference type="InterPro" id="IPR011032">
    <property type="entry name" value="GroES-like_sf"/>
</dbReference>
<dbReference type="SUPFAM" id="SSF50129">
    <property type="entry name" value="GroES-like"/>
    <property type="match status" value="1"/>
</dbReference>
<dbReference type="Proteomes" id="UP000234456">
    <property type="component" value="Unassembled WGS sequence"/>
</dbReference>
<dbReference type="Pfam" id="PF00107">
    <property type="entry name" value="ADH_zinc_N"/>
    <property type="match status" value="1"/>
</dbReference>
<reference evidence="2 3" key="1">
    <citation type="submission" date="2017-12" db="EMBL/GenBank/DDBJ databases">
        <title>Draft genome sequence of Ralstonia pickettii 52.</title>
        <authorList>
            <person name="Zheng B."/>
        </authorList>
    </citation>
    <scope>NUCLEOTIDE SEQUENCE [LARGE SCALE GENOMIC DNA]</scope>
    <source>
        <strain evidence="2 3">52</strain>
    </source>
</reference>
<dbReference type="PANTHER" id="PTHR45033:SF2">
    <property type="entry name" value="ZINC-TYPE ALCOHOL DEHYDROGENASE-LIKE PROTEIN C1773.06C"/>
    <property type="match status" value="1"/>
</dbReference>
<dbReference type="Gene3D" id="3.90.180.10">
    <property type="entry name" value="Medium-chain alcohol dehydrogenases, catalytic domain"/>
    <property type="match status" value="1"/>
</dbReference>
<feature type="domain" description="Enoyl reductase (ER)" evidence="1">
    <location>
        <begin position="11"/>
        <end position="336"/>
    </location>
</feature>
<dbReference type="Gene3D" id="3.40.50.720">
    <property type="entry name" value="NAD(P)-binding Rossmann-like Domain"/>
    <property type="match status" value="1"/>
</dbReference>
<dbReference type="EMBL" id="PKQE01000004">
    <property type="protein sequence ID" value="PLC41361.1"/>
    <property type="molecule type" value="Genomic_DNA"/>
</dbReference>
<name>A0A2N4TNT8_RALPI</name>
<dbReference type="SMART" id="SM00829">
    <property type="entry name" value="PKS_ER"/>
    <property type="match status" value="1"/>
</dbReference>
<evidence type="ECO:0000313" key="2">
    <source>
        <dbReference type="EMBL" id="PLC41361.1"/>
    </source>
</evidence>
<dbReference type="AlphaFoldDB" id="A0A2N4TNT8"/>
<proteinExistence type="predicted"/>
<dbReference type="OrthoDB" id="9787435at2"/>
<gene>
    <name evidence="2" type="ORF">C0Q88_17365</name>
</gene>
<dbReference type="InterPro" id="IPR052711">
    <property type="entry name" value="Zinc_ADH-like"/>
</dbReference>
<dbReference type="InterPro" id="IPR013149">
    <property type="entry name" value="ADH-like_C"/>
</dbReference>
<dbReference type="GO" id="GO:0016491">
    <property type="term" value="F:oxidoreductase activity"/>
    <property type="evidence" value="ECO:0007669"/>
    <property type="project" value="InterPro"/>
</dbReference>
<comment type="caution">
    <text evidence="2">The sequence shown here is derived from an EMBL/GenBank/DDBJ whole genome shotgun (WGS) entry which is preliminary data.</text>
</comment>
<dbReference type="CDD" id="cd08276">
    <property type="entry name" value="MDR7"/>
    <property type="match status" value="1"/>
</dbReference>